<protein>
    <submittedName>
        <fullName evidence="2">MoxR family ATPase</fullName>
    </submittedName>
</protein>
<comment type="caution">
    <text evidence="2">The sequence shown here is derived from an EMBL/GenBank/DDBJ whole genome shotgun (WGS) entry which is preliminary data.</text>
</comment>
<dbReference type="InterPro" id="IPR003593">
    <property type="entry name" value="AAA+_ATPase"/>
</dbReference>
<proteinExistence type="predicted"/>
<evidence type="ECO:0000313" key="3">
    <source>
        <dbReference type="Proteomes" id="UP001500751"/>
    </source>
</evidence>
<accession>A0ABN2UH15</accession>
<organism evidence="2 3">
    <name type="scientific">Catenulispora yoronensis</name>
    <dbReference type="NCBI Taxonomy" id="450799"/>
    <lineage>
        <taxon>Bacteria</taxon>
        <taxon>Bacillati</taxon>
        <taxon>Actinomycetota</taxon>
        <taxon>Actinomycetes</taxon>
        <taxon>Catenulisporales</taxon>
        <taxon>Catenulisporaceae</taxon>
        <taxon>Catenulispora</taxon>
    </lineage>
</organism>
<dbReference type="EMBL" id="BAAAQN010000023">
    <property type="protein sequence ID" value="GAA2036243.1"/>
    <property type="molecule type" value="Genomic_DNA"/>
</dbReference>
<dbReference type="RefSeq" id="WP_344667270.1">
    <property type="nucleotide sequence ID" value="NZ_BAAAQN010000023.1"/>
</dbReference>
<name>A0ABN2UH15_9ACTN</name>
<dbReference type="Proteomes" id="UP001500751">
    <property type="component" value="Unassembled WGS sequence"/>
</dbReference>
<dbReference type="SMART" id="SM00382">
    <property type="entry name" value="AAA"/>
    <property type="match status" value="1"/>
</dbReference>
<sequence length="359" mass="39650">MTGSAWHVFTGSGEPHDGWARVPDPMLARTFDGGGRTVPPVAVNGADGPEWARRLGEGAQHIGAHQLRDRDLDLVNAALFCRRPLLVTGRPGLGKSTLAYLIARELRLGPVLSWPINSRSTVWEGLYQYDALRRFEDARVGDAAVRAESGAVREAAASEVADIADYLTLGPLGTALLPYRRPRVLLIDEIDKADVDLPNDLLHVLEDGEYQIPELRRMRSYRRAVTVATHGGEDQQLVEVHEGLVRCRAFPIIVMTSNGERDFPPAFLRRVLQLRLESPDRGQVEAVVRAHLGDGAVGEYADVISVFMDRLERSGTLPTDRLLIAIHTLREASGRDPGLGRQAREDLAMQLMQATSRPW</sequence>
<reference evidence="2 3" key="1">
    <citation type="journal article" date="2019" name="Int. J. Syst. Evol. Microbiol.">
        <title>The Global Catalogue of Microorganisms (GCM) 10K type strain sequencing project: providing services to taxonomists for standard genome sequencing and annotation.</title>
        <authorList>
            <consortium name="The Broad Institute Genomics Platform"/>
            <consortium name="The Broad Institute Genome Sequencing Center for Infectious Disease"/>
            <person name="Wu L."/>
            <person name="Ma J."/>
        </authorList>
    </citation>
    <scope>NUCLEOTIDE SEQUENCE [LARGE SCALE GENOMIC DNA]</scope>
    <source>
        <strain evidence="2 3">JCM 16014</strain>
    </source>
</reference>
<dbReference type="InterPro" id="IPR027417">
    <property type="entry name" value="P-loop_NTPase"/>
</dbReference>
<dbReference type="Gene3D" id="3.40.50.300">
    <property type="entry name" value="P-loop containing nucleotide triphosphate hydrolases"/>
    <property type="match status" value="1"/>
</dbReference>
<evidence type="ECO:0000259" key="1">
    <source>
        <dbReference type="SMART" id="SM00382"/>
    </source>
</evidence>
<dbReference type="SUPFAM" id="SSF52540">
    <property type="entry name" value="P-loop containing nucleoside triphosphate hydrolases"/>
    <property type="match status" value="1"/>
</dbReference>
<evidence type="ECO:0000313" key="2">
    <source>
        <dbReference type="EMBL" id="GAA2036243.1"/>
    </source>
</evidence>
<feature type="domain" description="AAA+ ATPase" evidence="1">
    <location>
        <begin position="81"/>
        <end position="282"/>
    </location>
</feature>
<dbReference type="CDD" id="cd00009">
    <property type="entry name" value="AAA"/>
    <property type="match status" value="1"/>
</dbReference>
<dbReference type="InterPro" id="IPR011704">
    <property type="entry name" value="ATPase_dyneun-rel_AAA"/>
</dbReference>
<gene>
    <name evidence="2" type="ORF">GCM10009839_41390</name>
</gene>
<dbReference type="Pfam" id="PF07728">
    <property type="entry name" value="AAA_5"/>
    <property type="match status" value="1"/>
</dbReference>
<keyword evidence="3" id="KW-1185">Reference proteome</keyword>